<dbReference type="RefSeq" id="WP_022999027.1">
    <property type="nucleotide sequence ID" value="NZ_CP045617.1"/>
</dbReference>
<evidence type="ECO:0000313" key="1">
    <source>
        <dbReference type="EMBL" id="CTQ44387.1"/>
    </source>
</evidence>
<dbReference type="OrthoDB" id="7677300at2"/>
<proteinExistence type="predicted"/>
<organism evidence="1 2">
    <name type="scientific">Roseibium aggregatum</name>
    <dbReference type="NCBI Taxonomy" id="187304"/>
    <lineage>
        <taxon>Bacteria</taxon>
        <taxon>Pseudomonadati</taxon>
        <taxon>Pseudomonadota</taxon>
        <taxon>Alphaproteobacteria</taxon>
        <taxon>Hyphomicrobiales</taxon>
        <taxon>Stappiaceae</taxon>
        <taxon>Roseibium</taxon>
    </lineage>
</organism>
<reference evidence="2" key="1">
    <citation type="submission" date="2015-07" db="EMBL/GenBank/DDBJ databases">
        <authorList>
            <person name="Rodrigo-Torres Lidia"/>
            <person name="Arahal R.David."/>
        </authorList>
    </citation>
    <scope>NUCLEOTIDE SEQUENCE [LARGE SCALE GENOMIC DNA]</scope>
    <source>
        <strain evidence="2">CECT 4801</strain>
    </source>
</reference>
<dbReference type="AlphaFoldDB" id="A0A0M6Y537"/>
<dbReference type="EMBL" id="CXST01000002">
    <property type="protein sequence ID" value="CTQ44387.1"/>
    <property type="molecule type" value="Genomic_DNA"/>
</dbReference>
<dbReference type="Proteomes" id="UP000048926">
    <property type="component" value="Unassembled WGS sequence"/>
</dbReference>
<name>A0A0M6Y537_9HYPH</name>
<keyword evidence="2" id="KW-1185">Reference proteome</keyword>
<dbReference type="KEGG" id="lagg:B0E33_09115"/>
<sequence>MLSLFGSRVTAEPEFISELRAVETEDRLRRSTAAMLEAAGLEICDTNTPTEFAAAATVSIMKLVLKVVERDFDELCFENRFVTGLFGFLIAHNLTRRTNADLGVVLGIAGLDLFSHEEIEQIYKLGSSYRRLRQHRNMHLALRDIIDSFLSHPDEETLSDLAGVYQLCLQQDG</sequence>
<accession>A0A0M6Y537</accession>
<evidence type="ECO:0000313" key="2">
    <source>
        <dbReference type="Proteomes" id="UP000048926"/>
    </source>
</evidence>
<gene>
    <name evidence="1" type="ORF">LAL4801_02830</name>
</gene>
<protein>
    <submittedName>
        <fullName evidence="1">Uncharacterized protein</fullName>
    </submittedName>
</protein>